<keyword evidence="3" id="KW-1185">Reference proteome</keyword>
<reference evidence="2" key="1">
    <citation type="submission" date="2023-10" db="EMBL/GenBank/DDBJ databases">
        <authorList>
            <person name="Chen Y."/>
            <person name="Shah S."/>
            <person name="Dougan E. K."/>
            <person name="Thang M."/>
            <person name="Chan C."/>
        </authorList>
    </citation>
    <scope>NUCLEOTIDE SEQUENCE [LARGE SCALE GENOMIC DNA]</scope>
</reference>
<proteinExistence type="predicted"/>
<gene>
    <name evidence="2" type="ORF">PCOR1329_LOCUS17586</name>
</gene>
<feature type="non-terminal residue" evidence="2">
    <location>
        <position position="1"/>
    </location>
</feature>
<sequence length="106" mass="11935">CGICEDGDAEGLQILGMQFRLQEQEDKEIAVCSFYFANITSWSQKAWDYLNQDMGDSKLLISFLWLNITCMVHVTLKPSKTSRSLGGRRLPRRQFGTSRCGSHGGV</sequence>
<name>A0ABN9R4S6_9DINO</name>
<dbReference type="Proteomes" id="UP001189429">
    <property type="component" value="Unassembled WGS sequence"/>
</dbReference>
<evidence type="ECO:0000313" key="3">
    <source>
        <dbReference type="Proteomes" id="UP001189429"/>
    </source>
</evidence>
<accession>A0ABN9R4S6</accession>
<dbReference type="EMBL" id="CAUYUJ010005473">
    <property type="protein sequence ID" value="CAK0813784.1"/>
    <property type="molecule type" value="Genomic_DNA"/>
</dbReference>
<organism evidence="2 3">
    <name type="scientific">Prorocentrum cordatum</name>
    <dbReference type="NCBI Taxonomy" id="2364126"/>
    <lineage>
        <taxon>Eukaryota</taxon>
        <taxon>Sar</taxon>
        <taxon>Alveolata</taxon>
        <taxon>Dinophyceae</taxon>
        <taxon>Prorocentrales</taxon>
        <taxon>Prorocentraceae</taxon>
        <taxon>Prorocentrum</taxon>
    </lineage>
</organism>
<comment type="caution">
    <text evidence="2">The sequence shown here is derived from an EMBL/GenBank/DDBJ whole genome shotgun (WGS) entry which is preliminary data.</text>
</comment>
<feature type="region of interest" description="Disordered" evidence="1">
    <location>
        <begin position="81"/>
        <end position="106"/>
    </location>
</feature>
<evidence type="ECO:0000313" key="2">
    <source>
        <dbReference type="EMBL" id="CAK0813784.1"/>
    </source>
</evidence>
<evidence type="ECO:0000256" key="1">
    <source>
        <dbReference type="SAM" id="MobiDB-lite"/>
    </source>
</evidence>
<protein>
    <submittedName>
        <fullName evidence="2">Uncharacterized protein</fullName>
    </submittedName>
</protein>